<accession>A0ABV9GS83</accession>
<keyword evidence="1 5" id="KW-0808">Transferase</keyword>
<dbReference type="EMBL" id="JBHSEW010000001">
    <property type="protein sequence ID" value="MFC4620897.1"/>
    <property type="molecule type" value="Genomic_DNA"/>
</dbReference>
<evidence type="ECO:0000313" key="5">
    <source>
        <dbReference type="EMBL" id="MFC4620897.1"/>
    </source>
</evidence>
<feature type="region of interest" description="Disordered" evidence="3">
    <location>
        <begin position="1"/>
        <end position="22"/>
    </location>
</feature>
<evidence type="ECO:0000256" key="3">
    <source>
        <dbReference type="SAM" id="MobiDB-lite"/>
    </source>
</evidence>
<feature type="domain" description="Methyltransferase small" evidence="4">
    <location>
        <begin position="183"/>
        <end position="293"/>
    </location>
</feature>
<keyword evidence="1 5" id="KW-0489">Methyltransferase</keyword>
<dbReference type="InterPro" id="IPR002052">
    <property type="entry name" value="DNA_methylase_N6_adenine_CS"/>
</dbReference>
<evidence type="ECO:0000313" key="6">
    <source>
        <dbReference type="Proteomes" id="UP001595967"/>
    </source>
</evidence>
<evidence type="ECO:0000256" key="1">
    <source>
        <dbReference type="ARBA" id="ARBA00022603"/>
    </source>
</evidence>
<name>A0ABV9GS83_9BURK</name>
<dbReference type="SUPFAM" id="SSF53335">
    <property type="entry name" value="S-adenosyl-L-methionine-dependent methyltransferases"/>
    <property type="match status" value="1"/>
</dbReference>
<dbReference type="GO" id="GO:0032259">
    <property type="term" value="P:methylation"/>
    <property type="evidence" value="ECO:0007669"/>
    <property type="project" value="UniProtKB-KW"/>
</dbReference>
<dbReference type="Proteomes" id="UP001595967">
    <property type="component" value="Unassembled WGS sequence"/>
</dbReference>
<protein>
    <submittedName>
        <fullName evidence="5">Methyltransferase</fullName>
    </submittedName>
</protein>
<feature type="compositionally biased region" description="Polar residues" evidence="3">
    <location>
        <begin position="1"/>
        <end position="14"/>
    </location>
</feature>
<gene>
    <name evidence="5" type="ORF">ACFO3A_01515</name>
</gene>
<dbReference type="InterPro" id="IPR007848">
    <property type="entry name" value="Small_mtfrase_dom"/>
</dbReference>
<dbReference type="PANTHER" id="PTHR18895:SF74">
    <property type="entry name" value="MTRF1L RELEASE FACTOR GLUTAMINE METHYLTRANSFERASE"/>
    <property type="match status" value="1"/>
</dbReference>
<dbReference type="Gene3D" id="3.40.50.150">
    <property type="entry name" value="Vaccinia Virus protein VP39"/>
    <property type="match status" value="1"/>
</dbReference>
<proteinExistence type="predicted"/>
<dbReference type="PROSITE" id="PS00092">
    <property type="entry name" value="N6_MTASE"/>
    <property type="match status" value="1"/>
</dbReference>
<dbReference type="GO" id="GO:0008168">
    <property type="term" value="F:methyltransferase activity"/>
    <property type="evidence" value="ECO:0007669"/>
    <property type="project" value="UniProtKB-KW"/>
</dbReference>
<dbReference type="RefSeq" id="WP_377723333.1">
    <property type="nucleotide sequence ID" value="NZ_JBHSEW010000001.1"/>
</dbReference>
<dbReference type="InterPro" id="IPR029063">
    <property type="entry name" value="SAM-dependent_MTases_sf"/>
</dbReference>
<reference evidence="6" key="1">
    <citation type="journal article" date="2019" name="Int. J. Syst. Evol. Microbiol.">
        <title>The Global Catalogue of Microorganisms (GCM) 10K type strain sequencing project: providing services to taxonomists for standard genome sequencing and annotation.</title>
        <authorList>
            <consortium name="The Broad Institute Genomics Platform"/>
            <consortium name="The Broad Institute Genome Sequencing Center for Infectious Disease"/>
            <person name="Wu L."/>
            <person name="Ma J."/>
        </authorList>
    </citation>
    <scope>NUCLEOTIDE SEQUENCE [LARGE SCALE GENOMIC DNA]</scope>
    <source>
        <strain evidence="6">JCM 11650</strain>
    </source>
</reference>
<evidence type="ECO:0000259" key="4">
    <source>
        <dbReference type="Pfam" id="PF05175"/>
    </source>
</evidence>
<dbReference type="CDD" id="cd02440">
    <property type="entry name" value="AdoMet_MTases"/>
    <property type="match status" value="1"/>
</dbReference>
<sequence>MLQWEYQGQPQQAVWHSEAGRASPPRLQVADDRIAADTAYSLICEGTALLWQGDFFNARHLLDALKRRLDAPARSRKKAAAPAPATIATTPAQAFHQQRQMQARRAHILGSVLIPLTADYRIPLRRAPDVQLACTQAWGPAQADGPARVIALRELQGIVSAYEWRKNGVDIPALKTLGGYDRIHPHYGVFSPVRGEYVDLVAQAPLPAAATQRDGVAWDIGTGTGVLSAVLARRGAAWVVATDTAARALACAQDNVQRLGVAAQVQLLNADLFPPGQADLIVCNPPWLPVRATTSLEQAVYDPDSRMLRGFLDGLAARLRPGGEGWLILSDLAEHLGLRSRADLLVWFDAAGLAVAGRLDTRPRHPKAQDRQNPLHTARAAEVTSLWRLVVAR</sequence>
<comment type="caution">
    <text evidence="5">The sequence shown here is derived from an EMBL/GenBank/DDBJ whole genome shotgun (WGS) entry which is preliminary data.</text>
</comment>
<dbReference type="Pfam" id="PF05175">
    <property type="entry name" value="MTS"/>
    <property type="match status" value="1"/>
</dbReference>
<dbReference type="InterPro" id="IPR050320">
    <property type="entry name" value="N5-glutamine_MTase"/>
</dbReference>
<keyword evidence="2" id="KW-0949">S-adenosyl-L-methionine</keyword>
<dbReference type="PANTHER" id="PTHR18895">
    <property type="entry name" value="HEMK METHYLTRANSFERASE"/>
    <property type="match status" value="1"/>
</dbReference>
<evidence type="ECO:0000256" key="2">
    <source>
        <dbReference type="ARBA" id="ARBA00022691"/>
    </source>
</evidence>
<organism evidence="5 6">
    <name type="scientific">Comamonas nitrativorans</name>
    <dbReference type="NCBI Taxonomy" id="108437"/>
    <lineage>
        <taxon>Bacteria</taxon>
        <taxon>Pseudomonadati</taxon>
        <taxon>Pseudomonadota</taxon>
        <taxon>Betaproteobacteria</taxon>
        <taxon>Burkholderiales</taxon>
        <taxon>Comamonadaceae</taxon>
        <taxon>Comamonas</taxon>
    </lineage>
</organism>
<keyword evidence="6" id="KW-1185">Reference proteome</keyword>